<dbReference type="PROSITE" id="PS50238">
    <property type="entry name" value="RHOGAP"/>
    <property type="match status" value="1"/>
</dbReference>
<evidence type="ECO:0000259" key="4">
    <source>
        <dbReference type="PROSITE" id="PS50003"/>
    </source>
</evidence>
<dbReference type="GeneID" id="100374405"/>
<dbReference type="SUPFAM" id="SSF48350">
    <property type="entry name" value="GTPase activation domain, GAP"/>
    <property type="match status" value="1"/>
</dbReference>
<feature type="region of interest" description="Disordered" evidence="3">
    <location>
        <begin position="430"/>
        <end position="481"/>
    </location>
</feature>
<evidence type="ECO:0000256" key="3">
    <source>
        <dbReference type="SAM" id="MobiDB-lite"/>
    </source>
</evidence>
<accession>A0ABM0GK52</accession>
<dbReference type="PROSITE" id="PS50003">
    <property type="entry name" value="PH_DOMAIN"/>
    <property type="match status" value="1"/>
</dbReference>
<dbReference type="PANTHER" id="PTHR15228:SF24">
    <property type="entry name" value="RHO-GAP DOMAIN-CONTAINING PROTEIN"/>
    <property type="match status" value="1"/>
</dbReference>
<dbReference type="Gene3D" id="1.10.555.10">
    <property type="entry name" value="Rho GTPase activation protein"/>
    <property type="match status" value="1"/>
</dbReference>
<dbReference type="InterPro" id="IPR001849">
    <property type="entry name" value="PH_domain"/>
</dbReference>
<evidence type="ECO:0000259" key="5">
    <source>
        <dbReference type="PROSITE" id="PS50238"/>
    </source>
</evidence>
<dbReference type="CDD" id="cd13263">
    <property type="entry name" value="PH_RhoGap25-like"/>
    <property type="match status" value="1"/>
</dbReference>
<dbReference type="Pfam" id="PF00620">
    <property type="entry name" value="RhoGAP"/>
    <property type="match status" value="1"/>
</dbReference>
<dbReference type="InterPro" id="IPR051025">
    <property type="entry name" value="RhoGAP"/>
</dbReference>
<dbReference type="SMART" id="SM00233">
    <property type="entry name" value="PH"/>
    <property type="match status" value="1"/>
</dbReference>
<dbReference type="PANTHER" id="PTHR15228">
    <property type="entry name" value="SPERMATHECAL PHYSIOLOGY VARIANT"/>
    <property type="match status" value="1"/>
</dbReference>
<keyword evidence="6" id="KW-1185">Reference proteome</keyword>
<reference evidence="7" key="1">
    <citation type="submission" date="2025-08" db="UniProtKB">
        <authorList>
            <consortium name="RefSeq"/>
        </authorList>
    </citation>
    <scope>IDENTIFICATION</scope>
    <source>
        <tissue evidence="7">Testes</tissue>
    </source>
</reference>
<feature type="compositionally biased region" description="Pro residues" evidence="3">
    <location>
        <begin position="438"/>
        <end position="455"/>
    </location>
</feature>
<feature type="domain" description="PH" evidence="4">
    <location>
        <begin position="11"/>
        <end position="117"/>
    </location>
</feature>
<evidence type="ECO:0000256" key="2">
    <source>
        <dbReference type="SAM" id="Coils"/>
    </source>
</evidence>
<evidence type="ECO:0000256" key="1">
    <source>
        <dbReference type="ARBA" id="ARBA00022468"/>
    </source>
</evidence>
<name>A0ABM0GK52_SACKO</name>
<feature type="coiled-coil region" evidence="2">
    <location>
        <begin position="489"/>
        <end position="555"/>
    </location>
</feature>
<dbReference type="InterPro" id="IPR011993">
    <property type="entry name" value="PH-like_dom_sf"/>
</dbReference>
<sequence length="560" mass="63478">MISLGPGLQPEVIHTGWLKKQGGMVKNWQKRWFVLVGQELKYFTNEDEKKQMGTIQLAGNKVHVFPFNPDDPSKYLFEIKPGDGQHKMSSSHDTYLLCSQSAQERDEWVRKIRRVMYGHLGGGVFGQSLTDILTTESVTSTKVIPNIIEQCVTFLREKGLEEEGIFRLAGRSALVKELQEAYDTGQKPDFYEQNADVHSVASLLKSYLRHLPEPVIPWVNYDLILVALRQLSTDYKNGREELIRQLAFLPRCNYNVLKYLCEFLHDVQIHKDKNKMDLKNLATVFGPNIFRPKVDKTDSIMENASLSQKLMHMLIEDSEGMFPKNDQINFSPFGKEPEKVKVLTAMAQPDLLSGDDARNGRMPDSILMPIPAESAAANEKLSNRNSVLGDLLGELSEDSVRVAAEINKTGTIPIHSTLLNLDETACSVKEENDLDEPVPSPRKMGPPIPTRPAPTAPARSSTQRQIPKIPQRPKVDEVPNAAPDMTLSFSTLKMQVEALKTELLKQREEYESKILFLNQRYDVLEIKLKNETKSKIQAEERNQELVKNIEAFCKKHDVQI</sequence>
<proteinExistence type="predicted"/>
<dbReference type="RefSeq" id="XP_002731639.1">
    <property type="nucleotide sequence ID" value="XM_002731593.2"/>
</dbReference>
<dbReference type="SMART" id="SM00324">
    <property type="entry name" value="RhoGAP"/>
    <property type="match status" value="1"/>
</dbReference>
<organism evidence="6 7">
    <name type="scientific">Saccoglossus kowalevskii</name>
    <name type="common">Acorn worm</name>
    <dbReference type="NCBI Taxonomy" id="10224"/>
    <lineage>
        <taxon>Eukaryota</taxon>
        <taxon>Metazoa</taxon>
        <taxon>Hemichordata</taxon>
        <taxon>Enteropneusta</taxon>
        <taxon>Harrimaniidae</taxon>
        <taxon>Saccoglossus</taxon>
    </lineage>
</organism>
<keyword evidence="1" id="KW-0343">GTPase activation</keyword>
<evidence type="ECO:0000313" key="6">
    <source>
        <dbReference type="Proteomes" id="UP000694865"/>
    </source>
</evidence>
<feature type="domain" description="Rho-GAP" evidence="5">
    <location>
        <begin position="127"/>
        <end position="322"/>
    </location>
</feature>
<dbReference type="Pfam" id="PF00169">
    <property type="entry name" value="PH"/>
    <property type="match status" value="1"/>
</dbReference>
<gene>
    <name evidence="7" type="primary">LOC100374405</name>
</gene>
<protein>
    <submittedName>
        <fullName evidence="7">Rho GTPase-activating protein 24-like</fullName>
    </submittedName>
</protein>
<dbReference type="Proteomes" id="UP000694865">
    <property type="component" value="Unplaced"/>
</dbReference>
<keyword evidence="2" id="KW-0175">Coiled coil</keyword>
<dbReference type="SUPFAM" id="SSF50729">
    <property type="entry name" value="PH domain-like"/>
    <property type="match status" value="1"/>
</dbReference>
<dbReference type="Gene3D" id="2.30.29.30">
    <property type="entry name" value="Pleckstrin-homology domain (PH domain)/Phosphotyrosine-binding domain (PTB)"/>
    <property type="match status" value="1"/>
</dbReference>
<evidence type="ECO:0000313" key="7">
    <source>
        <dbReference type="RefSeq" id="XP_002731639.1"/>
    </source>
</evidence>
<dbReference type="InterPro" id="IPR000198">
    <property type="entry name" value="RhoGAP_dom"/>
</dbReference>
<dbReference type="InterPro" id="IPR008936">
    <property type="entry name" value="Rho_GTPase_activation_prot"/>
</dbReference>